<dbReference type="Pfam" id="PF00496">
    <property type="entry name" value="SBP_bac_5"/>
    <property type="match status" value="1"/>
</dbReference>
<gene>
    <name evidence="5" type="ORF">ACFPFW_06290</name>
</gene>
<feature type="chain" id="PRO_5045888813" evidence="3">
    <location>
        <begin position="22"/>
        <end position="638"/>
    </location>
</feature>
<dbReference type="InterPro" id="IPR039424">
    <property type="entry name" value="SBP_5"/>
</dbReference>
<keyword evidence="6" id="KW-1185">Reference proteome</keyword>
<protein>
    <submittedName>
        <fullName evidence="5">ABC transporter substrate-binding protein</fullName>
    </submittedName>
</protein>
<organism evidence="5 6">
    <name type="scientific">Flaviflagellibacter deserti</name>
    <dbReference type="NCBI Taxonomy" id="2267266"/>
    <lineage>
        <taxon>Bacteria</taxon>
        <taxon>Pseudomonadati</taxon>
        <taxon>Pseudomonadota</taxon>
        <taxon>Alphaproteobacteria</taxon>
        <taxon>Hyphomicrobiales</taxon>
        <taxon>Flaviflagellibacter</taxon>
    </lineage>
</organism>
<dbReference type="CDD" id="cd08500">
    <property type="entry name" value="PBP2_NikA_DppA_OppA_like_4"/>
    <property type="match status" value="1"/>
</dbReference>
<feature type="domain" description="Solute-binding protein family 5" evidence="4">
    <location>
        <begin position="101"/>
        <end position="512"/>
    </location>
</feature>
<dbReference type="EMBL" id="JBHSJF010000005">
    <property type="protein sequence ID" value="MFC5067623.1"/>
    <property type="molecule type" value="Genomic_DNA"/>
</dbReference>
<dbReference type="Gene3D" id="3.10.105.10">
    <property type="entry name" value="Dipeptide-binding Protein, Domain 3"/>
    <property type="match status" value="1"/>
</dbReference>
<proteinExistence type="inferred from homology"/>
<feature type="signal peptide" evidence="3">
    <location>
        <begin position="1"/>
        <end position="21"/>
    </location>
</feature>
<evidence type="ECO:0000313" key="6">
    <source>
        <dbReference type="Proteomes" id="UP001595796"/>
    </source>
</evidence>
<dbReference type="Gene3D" id="3.40.190.10">
    <property type="entry name" value="Periplasmic binding protein-like II"/>
    <property type="match status" value="1"/>
</dbReference>
<dbReference type="InterPro" id="IPR000914">
    <property type="entry name" value="SBP_5_dom"/>
</dbReference>
<sequence length="638" mass="72240">MRSLRLLLVFAAAFFAGPAHAGADLSLEAPILKEEVASRRLPPVEKRLPSEPRVINVAELGGQPGKNGGTLRFLMGDARDIRMASLYGYTRLVVFDTKGTLVPDILLSADVQEGRIFTFKLRPGHRWSDGQPFTAEDFRYWWEDVANNERLNPDGPPAQMLVAGEKPTFEVVDETTVRFTWNAPNPSFLPSLAAAQPAQIMMPAHYMKQFHKKYADPNRLASLVAQEHVKDWGALHDRKSRWYRPENPELPTLSPWRPRTTPPAELFVFERNPYFHRVDENGRQLPYIDTMTMSIGSSSLVPAKVGSGAADLAARYIRFEDYTFLKAGEQRNDYSVRLWERGEGSYASLVPNLNVSDPVWRALFRDVRVRRALSVGFDRHTVNQVIFFGLAHEGANTVLPDSPLYDPKLDQAWAKYDPDLANKLLDEAGLNRRDDDGIRLLPDGRRAEITIETAGDSTEESDILELVGYDWQKIGIKLFVRATQRDVLRRRVIGGNVMMSVWPGMDNATPAPDMDPSALAPMDSMQFQWPLWGQYQSTMGREGEKPDMPAVVELITLKNDWSHSTTTEERRRIWSRMLEINAEEVFSIGVVNRVKQPVVVSNRLRNVPIEGVYGFEPGAYFGIYMPDTFWFDDVAKAN</sequence>
<dbReference type="RefSeq" id="WP_114958396.1">
    <property type="nucleotide sequence ID" value="NZ_JBHSJF010000005.1"/>
</dbReference>
<reference evidence="6" key="1">
    <citation type="journal article" date="2019" name="Int. J. Syst. Evol. Microbiol.">
        <title>The Global Catalogue of Microorganisms (GCM) 10K type strain sequencing project: providing services to taxonomists for standard genome sequencing and annotation.</title>
        <authorList>
            <consortium name="The Broad Institute Genomics Platform"/>
            <consortium name="The Broad Institute Genome Sequencing Center for Infectious Disease"/>
            <person name="Wu L."/>
            <person name="Ma J."/>
        </authorList>
    </citation>
    <scope>NUCLEOTIDE SEQUENCE [LARGE SCALE GENOMIC DNA]</scope>
    <source>
        <strain evidence="6">CGMCC 1.16444</strain>
    </source>
</reference>
<dbReference type="SUPFAM" id="SSF53850">
    <property type="entry name" value="Periplasmic binding protein-like II"/>
    <property type="match status" value="1"/>
</dbReference>
<comment type="similarity">
    <text evidence="2">Belongs to the bacterial solute-binding protein 5 family.</text>
</comment>
<keyword evidence="3" id="KW-0732">Signal</keyword>
<dbReference type="PANTHER" id="PTHR30290">
    <property type="entry name" value="PERIPLASMIC BINDING COMPONENT OF ABC TRANSPORTER"/>
    <property type="match status" value="1"/>
</dbReference>
<evidence type="ECO:0000313" key="5">
    <source>
        <dbReference type="EMBL" id="MFC5067623.1"/>
    </source>
</evidence>
<evidence type="ECO:0000256" key="2">
    <source>
        <dbReference type="ARBA" id="ARBA00005695"/>
    </source>
</evidence>
<evidence type="ECO:0000256" key="3">
    <source>
        <dbReference type="SAM" id="SignalP"/>
    </source>
</evidence>
<comment type="subcellular location">
    <subcellularLocation>
        <location evidence="1">Periplasm</location>
    </subcellularLocation>
</comment>
<dbReference type="PANTHER" id="PTHR30290:SF62">
    <property type="entry name" value="OLIGOPEPTIDE ABC TRANSPORTER, PERIPLASMIC OLIGOPEPTIDE-BINDING PROTEIN"/>
    <property type="match status" value="1"/>
</dbReference>
<name>A0ABV9Z1K1_9HYPH</name>
<dbReference type="Proteomes" id="UP001595796">
    <property type="component" value="Unassembled WGS sequence"/>
</dbReference>
<evidence type="ECO:0000259" key="4">
    <source>
        <dbReference type="Pfam" id="PF00496"/>
    </source>
</evidence>
<comment type="caution">
    <text evidence="5">The sequence shown here is derived from an EMBL/GenBank/DDBJ whole genome shotgun (WGS) entry which is preliminary data.</text>
</comment>
<evidence type="ECO:0000256" key="1">
    <source>
        <dbReference type="ARBA" id="ARBA00004418"/>
    </source>
</evidence>
<accession>A0ABV9Z1K1</accession>